<keyword evidence="5" id="KW-0175">Coiled coil</keyword>
<reference evidence="6" key="1">
    <citation type="submission" date="2017-07" db="EMBL/GenBank/DDBJ databases">
        <authorList>
            <person name="Mikheyev A."/>
            <person name="Grau M."/>
        </authorList>
    </citation>
    <scope>NUCLEOTIDE SEQUENCE</scope>
    <source>
        <tissue evidence="6">Venom_gland</tissue>
    </source>
</reference>
<sequence length="190" mass="21691">MERFSMVLQWKAEEAAAANKCLKEALQKQEQAAVKQKDGHNRGFKAAASWVKNWLVNEVEVLVSIEEAQHHLNDFLDDQKTLAKEIALLKGKQEAGEVLPSKYRRHMVSYQSLEINHSITKQIESLEIEMELRSTQIEDLQQKLLDAETGDRAKHRWENIATMSEVKCAIKYLIGELVTSKVENGKVESC</sequence>
<dbReference type="GO" id="GO:0007018">
    <property type="term" value="P:microtubule-based movement"/>
    <property type="evidence" value="ECO:0007669"/>
    <property type="project" value="InterPro"/>
</dbReference>
<dbReference type="GO" id="GO:0005524">
    <property type="term" value="F:ATP binding"/>
    <property type="evidence" value="ECO:0007669"/>
    <property type="project" value="UniProtKB-KW"/>
</dbReference>
<dbReference type="GO" id="GO:0003777">
    <property type="term" value="F:microtubule motor activity"/>
    <property type="evidence" value="ECO:0007669"/>
    <property type="project" value="InterPro"/>
</dbReference>
<dbReference type="GO" id="GO:0007052">
    <property type="term" value="P:mitotic spindle organization"/>
    <property type="evidence" value="ECO:0007669"/>
    <property type="project" value="TreeGrafter"/>
</dbReference>
<reference evidence="6" key="2">
    <citation type="submission" date="2017-11" db="EMBL/GenBank/DDBJ databases">
        <title>Coralsnake Venomics: Analyses of Venom Gland Transcriptomes and Proteomes of Six Brazilian Taxa.</title>
        <authorList>
            <person name="Aird S.D."/>
            <person name="Jorge da Silva N."/>
            <person name="Qiu L."/>
            <person name="Villar-Briones A."/>
            <person name="Aparecida-Saddi V."/>
            <person name="Campos-Telles M.P."/>
            <person name="Grau M."/>
            <person name="Mikheyev A.S."/>
        </authorList>
    </citation>
    <scope>NUCLEOTIDE SEQUENCE</scope>
    <source>
        <tissue evidence="6">Venom_gland</tissue>
    </source>
</reference>
<dbReference type="InterPro" id="IPR027640">
    <property type="entry name" value="Kinesin-like_fam"/>
</dbReference>
<evidence type="ECO:0000256" key="1">
    <source>
        <dbReference type="ARBA" id="ARBA00004496"/>
    </source>
</evidence>
<proteinExistence type="predicted"/>
<evidence type="ECO:0000256" key="4">
    <source>
        <dbReference type="ARBA" id="ARBA00022840"/>
    </source>
</evidence>
<evidence type="ECO:0000313" key="6">
    <source>
        <dbReference type="EMBL" id="LAA54202.1"/>
    </source>
</evidence>
<dbReference type="PANTHER" id="PTHR47969:SF15">
    <property type="entry name" value="CHROMOSOME-ASSOCIATED KINESIN KIF4A-RELATED"/>
    <property type="match status" value="1"/>
</dbReference>
<comment type="subcellular location">
    <subcellularLocation>
        <location evidence="1">Cytoplasm</location>
    </subcellularLocation>
</comment>
<evidence type="ECO:0000256" key="2">
    <source>
        <dbReference type="ARBA" id="ARBA00022490"/>
    </source>
</evidence>
<evidence type="ECO:0000256" key="5">
    <source>
        <dbReference type="ARBA" id="ARBA00023054"/>
    </source>
</evidence>
<keyword evidence="2" id="KW-0963">Cytoplasm</keyword>
<accession>A0A2D4G383</accession>
<dbReference type="GO" id="GO:0005875">
    <property type="term" value="C:microtubule associated complex"/>
    <property type="evidence" value="ECO:0007669"/>
    <property type="project" value="TreeGrafter"/>
</dbReference>
<organism evidence="6">
    <name type="scientific">Micrurus corallinus</name>
    <name type="common">Brazilian coral snake</name>
    <dbReference type="NCBI Taxonomy" id="54390"/>
    <lineage>
        <taxon>Eukaryota</taxon>
        <taxon>Metazoa</taxon>
        <taxon>Chordata</taxon>
        <taxon>Craniata</taxon>
        <taxon>Vertebrata</taxon>
        <taxon>Euteleostomi</taxon>
        <taxon>Lepidosauria</taxon>
        <taxon>Squamata</taxon>
        <taxon>Bifurcata</taxon>
        <taxon>Unidentata</taxon>
        <taxon>Episquamata</taxon>
        <taxon>Toxicofera</taxon>
        <taxon>Serpentes</taxon>
        <taxon>Colubroidea</taxon>
        <taxon>Elapidae</taxon>
        <taxon>Elapinae</taxon>
        <taxon>Micrurus</taxon>
    </lineage>
</organism>
<dbReference type="AlphaFoldDB" id="A0A2D4G383"/>
<evidence type="ECO:0000256" key="3">
    <source>
        <dbReference type="ARBA" id="ARBA00022741"/>
    </source>
</evidence>
<dbReference type="GO" id="GO:0005737">
    <property type="term" value="C:cytoplasm"/>
    <property type="evidence" value="ECO:0007669"/>
    <property type="project" value="UniProtKB-SubCell"/>
</dbReference>
<dbReference type="EMBL" id="IACJ01102181">
    <property type="protein sequence ID" value="LAA54202.1"/>
    <property type="molecule type" value="Transcribed_RNA"/>
</dbReference>
<name>A0A2D4G383_MICCO</name>
<keyword evidence="4" id="KW-0067">ATP-binding</keyword>
<keyword evidence="3" id="KW-0547">Nucleotide-binding</keyword>
<dbReference type="PANTHER" id="PTHR47969">
    <property type="entry name" value="CHROMOSOME-ASSOCIATED KINESIN KIF4A-RELATED"/>
    <property type="match status" value="1"/>
</dbReference>
<dbReference type="GO" id="GO:0051231">
    <property type="term" value="P:spindle elongation"/>
    <property type="evidence" value="ECO:0007669"/>
    <property type="project" value="TreeGrafter"/>
</dbReference>
<protein>
    <submittedName>
        <fullName evidence="6">Uncharacterized protein</fullName>
    </submittedName>
</protein>